<dbReference type="EMBL" id="MN739751">
    <property type="protein sequence ID" value="QHT24921.1"/>
    <property type="molecule type" value="Genomic_DNA"/>
</dbReference>
<proteinExistence type="predicted"/>
<reference evidence="2" key="1">
    <citation type="journal article" date="2020" name="Nature">
        <title>Giant virus diversity and host interactions through global metagenomics.</title>
        <authorList>
            <person name="Schulz F."/>
            <person name="Roux S."/>
            <person name="Paez-Espino D."/>
            <person name="Jungbluth S."/>
            <person name="Walsh D.A."/>
            <person name="Denef V.J."/>
            <person name="McMahon K.D."/>
            <person name="Konstantinidis K.T."/>
            <person name="Eloe-Fadrosh E.A."/>
            <person name="Kyrpides N.C."/>
            <person name="Woyke T."/>
        </authorList>
    </citation>
    <scope>NUCLEOTIDE SEQUENCE</scope>
    <source>
        <strain evidence="2">GVMAG-M-3300023179-150</strain>
    </source>
</reference>
<evidence type="ECO:0000256" key="1">
    <source>
        <dbReference type="SAM" id="Phobius"/>
    </source>
</evidence>
<sequence length="106" mass="11923">MSSHDDLNEKIDNDQWTLYDKLVYGGLGYGNVCLPTHIFDIIITVIFPPLGIIIDKLDLLDGFPYIHWGTFNKIVDGLGEIVTCLLLTMCFYVPGLVYALNRLSCP</sequence>
<keyword evidence="1" id="KW-0812">Transmembrane</keyword>
<keyword evidence="1" id="KW-1133">Transmembrane helix</keyword>
<evidence type="ECO:0000313" key="2">
    <source>
        <dbReference type="EMBL" id="QHT24921.1"/>
    </source>
</evidence>
<feature type="transmembrane region" description="Helical" evidence="1">
    <location>
        <begin position="78"/>
        <end position="100"/>
    </location>
</feature>
<organism evidence="2">
    <name type="scientific">viral metagenome</name>
    <dbReference type="NCBI Taxonomy" id="1070528"/>
    <lineage>
        <taxon>unclassified sequences</taxon>
        <taxon>metagenomes</taxon>
        <taxon>organismal metagenomes</taxon>
    </lineage>
</organism>
<protein>
    <submittedName>
        <fullName evidence="2">Uncharacterized protein</fullName>
    </submittedName>
</protein>
<dbReference type="AlphaFoldDB" id="A0A6C0E8H1"/>
<keyword evidence="1" id="KW-0472">Membrane</keyword>
<accession>A0A6C0E8H1</accession>
<name>A0A6C0E8H1_9ZZZZ</name>